<gene>
    <name evidence="1" type="ORF">BN631_00665</name>
</gene>
<dbReference type="EMBL" id="CBIN010000008">
    <property type="protein sequence ID" value="CDE21649.1"/>
    <property type="molecule type" value="Genomic_DNA"/>
</dbReference>
<evidence type="ECO:0000313" key="2">
    <source>
        <dbReference type="Proteomes" id="UP000018093"/>
    </source>
</evidence>
<organism evidence="1 2">
    <name type="scientific">Amedibacillus dolichus CAG:375</name>
    <dbReference type="NCBI Taxonomy" id="1263076"/>
    <lineage>
        <taxon>Bacteria</taxon>
        <taxon>Bacillati</taxon>
        <taxon>Bacillota</taxon>
        <taxon>Erysipelotrichia</taxon>
        <taxon>Erysipelotrichales</taxon>
        <taxon>Erysipelotrichaceae</taxon>
        <taxon>Amedibacillus</taxon>
    </lineage>
</organism>
<reference evidence="1" key="1">
    <citation type="submission" date="2012-11" db="EMBL/GenBank/DDBJ databases">
        <title>Dependencies among metagenomic species, viruses, plasmids and units of genetic variation.</title>
        <authorList>
            <person name="Nielsen H.B."/>
            <person name="Almeida M."/>
            <person name="Juncker A.S."/>
            <person name="Rasmussen S."/>
            <person name="Li J."/>
            <person name="Sunagawa S."/>
            <person name="Plichta D."/>
            <person name="Gautier L."/>
            <person name="Le Chatelier E."/>
            <person name="Peletier E."/>
            <person name="Bonde I."/>
            <person name="Nielsen T."/>
            <person name="Manichanh C."/>
            <person name="Arumugam M."/>
            <person name="Batto J."/>
            <person name="Santos M.B.Q.D."/>
            <person name="Blom N."/>
            <person name="Borruel N."/>
            <person name="Burgdorf K.S."/>
            <person name="Boumezbeur F."/>
            <person name="Casellas F."/>
            <person name="Dore J."/>
            <person name="Guarner F."/>
            <person name="Hansen T."/>
            <person name="Hildebrand F."/>
            <person name="Kaas R.S."/>
            <person name="Kennedy S."/>
            <person name="Kristiansen K."/>
            <person name="Kultima J.R."/>
            <person name="Leonard P."/>
            <person name="Levenez F."/>
            <person name="Lund O."/>
            <person name="Moumen B."/>
            <person name="Le Paslier D."/>
            <person name="Pons N."/>
            <person name="Pedersen O."/>
            <person name="Prifti E."/>
            <person name="Qin J."/>
            <person name="Raes J."/>
            <person name="Tap J."/>
            <person name="Tims S."/>
            <person name="Ussery D.W."/>
            <person name="Yamada T."/>
            <person name="MetaHit consortium"/>
            <person name="Renault P."/>
            <person name="Sicheritz-Ponten T."/>
            <person name="Bork P."/>
            <person name="Wang J."/>
            <person name="Brunak S."/>
            <person name="Ehrlich S.D."/>
        </authorList>
    </citation>
    <scope>NUCLEOTIDE SEQUENCE [LARGE SCALE GENOMIC DNA]</scope>
</reference>
<protein>
    <submittedName>
        <fullName evidence="1">Uncharacterized protein</fullName>
    </submittedName>
</protein>
<accession>R7G2H2</accession>
<dbReference type="Proteomes" id="UP000018093">
    <property type="component" value="Unassembled WGS sequence"/>
</dbReference>
<dbReference type="AlphaFoldDB" id="R7G2H2"/>
<comment type="caution">
    <text evidence="1">The sequence shown here is derived from an EMBL/GenBank/DDBJ whole genome shotgun (WGS) entry which is preliminary data.</text>
</comment>
<sequence length="128" mass="15207">MRCCKGTCITRCRFLKTICQFCHLIAMAHPYNLFFRQAFKKRTINIYTNFAASIFFRFTSLNLSTIHFMRHLHAIANSQNRNTCLINRRITHICMLIIYAIWTTAENNTFDITKCFDFINGQCMRVQF</sequence>
<name>R7G2H2_9FIRM</name>
<proteinExistence type="predicted"/>
<evidence type="ECO:0000313" key="1">
    <source>
        <dbReference type="EMBL" id="CDE21649.1"/>
    </source>
</evidence>